<name>A0ABD3ME63_9STRA</name>
<reference evidence="3 4" key="1">
    <citation type="submission" date="2024-10" db="EMBL/GenBank/DDBJ databases">
        <title>Updated reference genomes for cyclostephanoid diatoms.</title>
        <authorList>
            <person name="Roberts W.R."/>
            <person name="Alverson A.J."/>
        </authorList>
    </citation>
    <scope>NUCLEOTIDE SEQUENCE [LARGE SCALE GENOMIC DNA]</scope>
    <source>
        <strain evidence="3 4">AJA232-27</strain>
    </source>
</reference>
<evidence type="ECO:0000313" key="3">
    <source>
        <dbReference type="EMBL" id="KAL3758850.1"/>
    </source>
</evidence>
<keyword evidence="2" id="KW-0732">Signal</keyword>
<protein>
    <submittedName>
        <fullName evidence="3">Uncharacterized protein</fullName>
    </submittedName>
</protein>
<dbReference type="Pfam" id="PF09826">
    <property type="entry name" value="Beta_propel"/>
    <property type="match status" value="2"/>
</dbReference>
<keyword evidence="4" id="KW-1185">Reference proteome</keyword>
<feature type="region of interest" description="Disordered" evidence="1">
    <location>
        <begin position="231"/>
        <end position="267"/>
    </location>
</feature>
<accession>A0ABD3ME63</accession>
<feature type="compositionally biased region" description="Low complexity" evidence="1">
    <location>
        <begin position="231"/>
        <end position="263"/>
    </location>
</feature>
<dbReference type="AlphaFoldDB" id="A0ABD3ME63"/>
<proteinExistence type="predicted"/>
<dbReference type="EMBL" id="JALLBG020000216">
    <property type="protein sequence ID" value="KAL3758850.1"/>
    <property type="molecule type" value="Genomic_DNA"/>
</dbReference>
<gene>
    <name evidence="3" type="ORF">ACHAWU_003122</name>
</gene>
<evidence type="ECO:0000256" key="1">
    <source>
        <dbReference type="SAM" id="MobiDB-lite"/>
    </source>
</evidence>
<comment type="caution">
    <text evidence="3">The sequence shown here is derived from an EMBL/GenBank/DDBJ whole genome shotgun (WGS) entry which is preliminary data.</text>
</comment>
<dbReference type="Proteomes" id="UP001530293">
    <property type="component" value="Unassembled WGS sequence"/>
</dbReference>
<feature type="chain" id="PRO_5044834399" evidence="2">
    <location>
        <begin position="29"/>
        <end position="820"/>
    </location>
</feature>
<organism evidence="3 4">
    <name type="scientific">Discostella pseudostelligera</name>
    <dbReference type="NCBI Taxonomy" id="259834"/>
    <lineage>
        <taxon>Eukaryota</taxon>
        <taxon>Sar</taxon>
        <taxon>Stramenopiles</taxon>
        <taxon>Ochrophyta</taxon>
        <taxon>Bacillariophyta</taxon>
        <taxon>Coscinodiscophyceae</taxon>
        <taxon>Thalassiosirophycidae</taxon>
        <taxon>Stephanodiscales</taxon>
        <taxon>Stephanodiscaceae</taxon>
        <taxon>Discostella</taxon>
    </lineage>
</organism>
<evidence type="ECO:0000313" key="4">
    <source>
        <dbReference type="Proteomes" id="UP001530293"/>
    </source>
</evidence>
<evidence type="ECO:0000256" key="2">
    <source>
        <dbReference type="SAM" id="SignalP"/>
    </source>
</evidence>
<dbReference type="InterPro" id="IPR019198">
    <property type="entry name" value="Beta_propeller_containing"/>
</dbReference>
<feature type="signal peptide" evidence="2">
    <location>
        <begin position="1"/>
        <end position="28"/>
    </location>
</feature>
<sequence>MIMLNLLNLFLTLLLYLLQHLQQPLLTAEPTTTKPATTTKPGQVSKATQYLDSVGPIETKVRIIDPSVVNGYNSCNDLKDDILNALNHYVSTIIAQEIQYNVDAEKCDPNDPNNWWNQPPVEVYPYSGGFAEDAAAEAPASESGSSGTVAMKVTEDSFGTNNQVEGVDEADVVKSDGEYVFAAYGDLLYVWNATDGTAGVSITAMPYEKVDLSNCYSGTWEPMPVDDVAVAEEASNSTSSEAANATLSDVSSSNSTASDTNANENGEIIRSRKATSIMPGYWPCYQPKPSILSLLLQGKRLTAIVSESSYMPMEKETSEPRVMSDSSKLIVRVYDISNIPTDGSALTLLGERVLNGTSYNSARSVNDTAIIFATSYFDTYQLSSDLYRYNRQYCGLNDTEYEALAVKTALNKTERFAERMLEELQVQVDGKCDSIFQVAAMQSGNTTDAFGGNLLGSFVQVISFDASSDFVDKKISTNIAGGFSSGWISSIYATQDFAATLSVGSTYNATTNYWDQATFILGFDISTPIPKPFSYAEIPGSPLNQYSADLYEGHLRVVTTEWFWSDATSTSTTTNKIFVLKVPKSGEGSTMTLTGETDHVGKPNESIMSVRFMGDKGYVVTYLRKDPFYVYDLSNPSKPKKMGELEIPGYSSYLHPIEIDGVPLMLGIGMNVNETTGWETGVKISLFDVTDPTTLRVNATYVDEGAYSSAGYLPLSQKLIIPKSEYTGTANNNFDGFVVYDIGFGKVKPSYEIQHASSYDMYYGCWYGAYMPARSFVFKSKLTTILSHTAISTDLETGDRLWNLTLDVKNNTDCRPYFLY</sequence>